<sequence>MTKRYVGLLALVAVTACLAVVGTLGGWFLAGRGDSERADPTPSARDAATTGAAGGPSTGSPAAGASPGAGASPTKEQPAGRTYQLDRSVYSQSGLTVTLVSAATTGGKLRLNLTYRNGSPVPWPVSCPTAEVDRTSSEIVLSDGRTVRPESTWCTTTRPDESFSIAPGERVESWAVFPVVPETGSSFELSWYDFPTLDVRLR</sequence>
<protein>
    <recommendedName>
        <fullName evidence="4">DUF4352 domain-containing protein</fullName>
    </recommendedName>
</protein>
<reference evidence="2" key="1">
    <citation type="submission" date="2023-09" db="EMBL/GenBank/DDBJ databases">
        <title>30 novel species of actinomycetes from the DSMZ collection.</title>
        <authorList>
            <person name="Nouioui I."/>
        </authorList>
    </citation>
    <scope>NUCLEOTIDE SEQUENCE</scope>
    <source>
        <strain evidence="2">DSM 115977</strain>
    </source>
</reference>
<feature type="region of interest" description="Disordered" evidence="1">
    <location>
        <begin position="34"/>
        <end position="80"/>
    </location>
</feature>
<dbReference type="Proteomes" id="UP001180973">
    <property type="component" value="Unassembled WGS sequence"/>
</dbReference>
<accession>A0ABU2WVI2</accession>
<dbReference type="PROSITE" id="PS51257">
    <property type="entry name" value="PROKAR_LIPOPROTEIN"/>
    <property type="match status" value="1"/>
</dbReference>
<dbReference type="EMBL" id="JAVRFL010000013">
    <property type="protein sequence ID" value="MDT0529892.1"/>
    <property type="molecule type" value="Genomic_DNA"/>
</dbReference>
<comment type="caution">
    <text evidence="2">The sequence shown here is derived from an EMBL/GenBank/DDBJ whole genome shotgun (WGS) entry which is preliminary data.</text>
</comment>
<evidence type="ECO:0000313" key="3">
    <source>
        <dbReference type="Proteomes" id="UP001180973"/>
    </source>
</evidence>
<proteinExistence type="predicted"/>
<evidence type="ECO:0000313" key="2">
    <source>
        <dbReference type="EMBL" id="MDT0529892.1"/>
    </source>
</evidence>
<dbReference type="RefSeq" id="WP_311411969.1">
    <property type="nucleotide sequence ID" value="NZ_JAVRFL010000013.1"/>
</dbReference>
<evidence type="ECO:0008006" key="4">
    <source>
        <dbReference type="Google" id="ProtNLM"/>
    </source>
</evidence>
<gene>
    <name evidence="2" type="ORF">RM555_12935</name>
</gene>
<keyword evidence="3" id="KW-1185">Reference proteome</keyword>
<organism evidence="2 3">
    <name type="scientific">Micromonospora reichwaldensis</name>
    <dbReference type="NCBI Taxonomy" id="3075516"/>
    <lineage>
        <taxon>Bacteria</taxon>
        <taxon>Bacillati</taxon>
        <taxon>Actinomycetota</taxon>
        <taxon>Actinomycetes</taxon>
        <taxon>Micromonosporales</taxon>
        <taxon>Micromonosporaceae</taxon>
        <taxon>Micromonospora</taxon>
    </lineage>
</organism>
<feature type="compositionally biased region" description="Low complexity" evidence="1">
    <location>
        <begin position="58"/>
        <end position="74"/>
    </location>
</feature>
<evidence type="ECO:0000256" key="1">
    <source>
        <dbReference type="SAM" id="MobiDB-lite"/>
    </source>
</evidence>
<name>A0ABU2WVI2_9ACTN</name>